<comment type="caution">
    <text evidence="2">The sequence shown here is derived from an EMBL/GenBank/DDBJ whole genome shotgun (WGS) entry which is preliminary data.</text>
</comment>
<feature type="domain" description="GAF" evidence="1">
    <location>
        <begin position="19"/>
        <end position="66"/>
    </location>
</feature>
<dbReference type="InterPro" id="IPR029016">
    <property type="entry name" value="GAF-like_dom_sf"/>
</dbReference>
<sequence length="77" mass="8294">MVADDVTTSPGYLACFRDTRSEIVVPIRRDGEPIGEIDIDGQTVGAFDDSDRRFLEEVAGRLTGAVEASPDEPVEAP</sequence>
<proteinExistence type="predicted"/>
<evidence type="ECO:0000259" key="1">
    <source>
        <dbReference type="Pfam" id="PF13185"/>
    </source>
</evidence>
<protein>
    <submittedName>
        <fullName evidence="2">GAF sensor protein</fullName>
    </submittedName>
</protein>
<organism evidence="2">
    <name type="scientific">mine drainage metagenome</name>
    <dbReference type="NCBI Taxonomy" id="410659"/>
    <lineage>
        <taxon>unclassified sequences</taxon>
        <taxon>metagenomes</taxon>
        <taxon>ecological metagenomes</taxon>
    </lineage>
</organism>
<gene>
    <name evidence="2" type="ORF">B1B_15033</name>
</gene>
<dbReference type="AlphaFoldDB" id="T0YX44"/>
<name>T0YX44_9ZZZZ</name>
<dbReference type="Gene3D" id="3.30.450.40">
    <property type="match status" value="1"/>
</dbReference>
<dbReference type="EMBL" id="AUZY01009998">
    <property type="protein sequence ID" value="EQD40176.1"/>
    <property type="molecule type" value="Genomic_DNA"/>
</dbReference>
<reference evidence="2" key="2">
    <citation type="journal article" date="2014" name="ISME J.">
        <title>Microbial stratification in low pH oxic and suboxic macroscopic growths along an acid mine drainage.</title>
        <authorList>
            <person name="Mendez-Garcia C."/>
            <person name="Mesa V."/>
            <person name="Sprenger R.R."/>
            <person name="Richter M."/>
            <person name="Diez M.S."/>
            <person name="Solano J."/>
            <person name="Bargiela R."/>
            <person name="Golyshina O.V."/>
            <person name="Manteca A."/>
            <person name="Ramos J.L."/>
            <person name="Gallego J.R."/>
            <person name="Llorente I."/>
            <person name="Martins Dos Santos V.A."/>
            <person name="Jensen O.N."/>
            <person name="Pelaez A.I."/>
            <person name="Sanchez J."/>
            <person name="Ferrer M."/>
        </authorList>
    </citation>
    <scope>NUCLEOTIDE SEQUENCE</scope>
</reference>
<dbReference type="Pfam" id="PF13185">
    <property type="entry name" value="GAF_2"/>
    <property type="match status" value="1"/>
</dbReference>
<dbReference type="SUPFAM" id="SSF55781">
    <property type="entry name" value="GAF domain-like"/>
    <property type="match status" value="1"/>
</dbReference>
<evidence type="ECO:0000313" key="2">
    <source>
        <dbReference type="EMBL" id="EQD40176.1"/>
    </source>
</evidence>
<reference evidence="2" key="1">
    <citation type="submission" date="2013-08" db="EMBL/GenBank/DDBJ databases">
        <authorList>
            <person name="Mendez C."/>
            <person name="Richter M."/>
            <person name="Ferrer M."/>
            <person name="Sanchez J."/>
        </authorList>
    </citation>
    <scope>NUCLEOTIDE SEQUENCE</scope>
</reference>
<accession>T0YX44</accession>
<dbReference type="InterPro" id="IPR003018">
    <property type="entry name" value="GAF"/>
</dbReference>